<evidence type="ECO:0000259" key="5">
    <source>
        <dbReference type="PROSITE" id="PS51387"/>
    </source>
</evidence>
<reference evidence="6 7" key="1">
    <citation type="submission" date="2024-01" db="EMBL/GenBank/DDBJ databases">
        <title>A draft genome for the cacao thread blight pathogen Marasmiellus scandens.</title>
        <authorList>
            <person name="Baruah I.K."/>
            <person name="Leung J."/>
            <person name="Bukari Y."/>
            <person name="Amoako-Attah I."/>
            <person name="Meinhardt L.W."/>
            <person name="Bailey B.A."/>
            <person name="Cohen S.P."/>
        </authorList>
    </citation>
    <scope>NUCLEOTIDE SEQUENCE [LARGE SCALE GENOMIC DNA]</scope>
    <source>
        <strain evidence="6 7">GH-19</strain>
    </source>
</reference>
<dbReference type="InterPro" id="IPR016169">
    <property type="entry name" value="FAD-bd_PCMH_sub2"/>
</dbReference>
<evidence type="ECO:0000313" key="6">
    <source>
        <dbReference type="EMBL" id="KAK7453989.1"/>
    </source>
</evidence>
<dbReference type="InterPro" id="IPR016166">
    <property type="entry name" value="FAD-bd_PCMH"/>
</dbReference>
<feature type="domain" description="FAD-binding PCMH-type" evidence="5">
    <location>
        <begin position="119"/>
        <end position="299"/>
    </location>
</feature>
<proteinExistence type="inferred from homology"/>
<evidence type="ECO:0000256" key="1">
    <source>
        <dbReference type="ARBA" id="ARBA00005466"/>
    </source>
</evidence>
<dbReference type="InterPro" id="IPR012951">
    <property type="entry name" value="BBE"/>
</dbReference>
<evidence type="ECO:0000256" key="3">
    <source>
        <dbReference type="SAM" id="MobiDB-lite"/>
    </source>
</evidence>
<dbReference type="PANTHER" id="PTHR13878:SF91">
    <property type="entry name" value="FAD BINDING DOMAIN PROTEIN (AFU_ORTHOLOGUE AFUA_6G12070)-RELATED"/>
    <property type="match status" value="1"/>
</dbReference>
<feature type="region of interest" description="Disordered" evidence="3">
    <location>
        <begin position="556"/>
        <end position="579"/>
    </location>
</feature>
<comment type="similarity">
    <text evidence="1">Belongs to the oxygen-dependent FAD-linked oxidoreductase family.</text>
</comment>
<protein>
    <recommendedName>
        <fullName evidence="5">FAD-binding PCMH-type domain-containing protein</fullName>
    </recommendedName>
</protein>
<feature type="compositionally biased region" description="Basic and acidic residues" evidence="3">
    <location>
        <begin position="560"/>
        <end position="569"/>
    </location>
</feature>
<dbReference type="InterPro" id="IPR036318">
    <property type="entry name" value="FAD-bd_PCMH-like_sf"/>
</dbReference>
<keyword evidence="4" id="KW-0732">Signal</keyword>
<dbReference type="SUPFAM" id="SSF56176">
    <property type="entry name" value="FAD-binding/transporter-associated domain-like"/>
    <property type="match status" value="1"/>
</dbReference>
<dbReference type="Gene3D" id="3.30.465.10">
    <property type="match status" value="2"/>
</dbReference>
<dbReference type="Pfam" id="PF08031">
    <property type="entry name" value="BBE"/>
    <property type="match status" value="1"/>
</dbReference>
<evidence type="ECO:0000256" key="2">
    <source>
        <dbReference type="ARBA" id="ARBA00023002"/>
    </source>
</evidence>
<dbReference type="InterPro" id="IPR050432">
    <property type="entry name" value="FAD-linked_Oxidoreductases_BP"/>
</dbReference>
<evidence type="ECO:0000256" key="4">
    <source>
        <dbReference type="SAM" id="SignalP"/>
    </source>
</evidence>
<keyword evidence="2" id="KW-0560">Oxidoreductase</keyword>
<dbReference type="InterPro" id="IPR006094">
    <property type="entry name" value="Oxid_FAD_bind_N"/>
</dbReference>
<evidence type="ECO:0000313" key="7">
    <source>
        <dbReference type="Proteomes" id="UP001498398"/>
    </source>
</evidence>
<comment type="caution">
    <text evidence="6">The sequence shown here is derived from an EMBL/GenBank/DDBJ whole genome shotgun (WGS) entry which is preliminary data.</text>
</comment>
<accession>A0ABR1JB18</accession>
<dbReference type="Proteomes" id="UP001498398">
    <property type="component" value="Unassembled WGS sequence"/>
</dbReference>
<name>A0ABR1JB18_9AGAR</name>
<keyword evidence="7" id="KW-1185">Reference proteome</keyword>
<gene>
    <name evidence="6" type="ORF">VKT23_011501</name>
</gene>
<dbReference type="EMBL" id="JBANRG010000025">
    <property type="protein sequence ID" value="KAK7453989.1"/>
    <property type="molecule type" value="Genomic_DNA"/>
</dbReference>
<dbReference type="Pfam" id="PF01565">
    <property type="entry name" value="FAD_binding_4"/>
    <property type="match status" value="1"/>
</dbReference>
<sequence>MSGSLHAVSTWLGILAFVLSAIADGGTSPSTCRVLPGDADWPSRSVWNAFNASVDGRLIRTVPIASPCHNSTFDEDKCQFVRDNWHEVSLHLPSSSSVMTPFFANESCDPFTAPDAQCIIGSYIQYAVNVSTKAHVLKTLDFAKEHNIRFILRNTGHDYLGKSTGKGGLAIWTRYLQDTEWIDDFESAAYRGPAIRASAGVSVNQMYDLAAEKGYAVVGGDCLTVGFTGGYIQGAGHSSLTSVYGLAADSALEYEVITTDGRFVTASPSKNSDLYWALSGGGGGTYGIVWSATVKVHPDLPVTVANMSFSATGLSQDLYWEAVSAYLAFTPSFTDAGGYGLATYSQASFRVAPLFSPNKTIDEVNALTSSLRSHLDVLGINYTYAIASFPGFRSAFAGIPGFQDEPIGTFNFGGRLLPRELFTNSSLPKTVQVLRNITAAGALGYDISMKATVKDRNAPPNAVLPAWRNAEKLLITLVPWNDTATHEQMLAARSLVTNVIDPPLRQLAPNSGTYLNEANSDEPDWQQAFYGENYDRLLSIKDKYDPEQMLYGSTAVGGDRWAEDSDGRLCRTSSSGQEH</sequence>
<feature type="chain" id="PRO_5046893095" description="FAD-binding PCMH-type domain-containing protein" evidence="4">
    <location>
        <begin position="24"/>
        <end position="579"/>
    </location>
</feature>
<dbReference type="PANTHER" id="PTHR13878">
    <property type="entry name" value="GULONOLACTONE OXIDASE"/>
    <property type="match status" value="1"/>
</dbReference>
<organism evidence="6 7">
    <name type="scientific">Marasmiellus scandens</name>
    <dbReference type="NCBI Taxonomy" id="2682957"/>
    <lineage>
        <taxon>Eukaryota</taxon>
        <taxon>Fungi</taxon>
        <taxon>Dikarya</taxon>
        <taxon>Basidiomycota</taxon>
        <taxon>Agaricomycotina</taxon>
        <taxon>Agaricomycetes</taxon>
        <taxon>Agaricomycetidae</taxon>
        <taxon>Agaricales</taxon>
        <taxon>Marasmiineae</taxon>
        <taxon>Omphalotaceae</taxon>
        <taxon>Marasmiellus</taxon>
    </lineage>
</organism>
<feature type="signal peptide" evidence="4">
    <location>
        <begin position="1"/>
        <end position="23"/>
    </location>
</feature>
<dbReference type="PROSITE" id="PS51387">
    <property type="entry name" value="FAD_PCMH"/>
    <property type="match status" value="1"/>
</dbReference>